<evidence type="ECO:0000256" key="3">
    <source>
        <dbReference type="SAM" id="MobiDB-lite"/>
    </source>
</evidence>
<dbReference type="InterPro" id="IPR028082">
    <property type="entry name" value="Peripla_BP_I"/>
</dbReference>
<reference evidence="5 6" key="1">
    <citation type="journal article" date="2007" name="Genome Res.">
        <title>Genome characteristics of facultatively symbiotic Frankia sp. strains reflect host range and host plant biogeography.</title>
        <authorList>
            <person name="Normand P."/>
            <person name="Lapierre P."/>
            <person name="Tisa L.S."/>
            <person name="Gogarten J.P."/>
            <person name="Alloisio N."/>
            <person name="Bagnarol E."/>
            <person name="Bassi C.A."/>
            <person name="Berry A.M."/>
            <person name="Bickhart D.M."/>
            <person name="Choisne N."/>
            <person name="Couloux A."/>
            <person name="Cournoyer B."/>
            <person name="Cruveiller S."/>
            <person name="Daubin V."/>
            <person name="Demange N."/>
            <person name="Francino M.P."/>
            <person name="Goltsman E."/>
            <person name="Huang Y."/>
            <person name="Kopp O.R."/>
            <person name="Labarre L."/>
            <person name="Lapidus A."/>
            <person name="Lavire C."/>
            <person name="Marechal J."/>
            <person name="Martinez M."/>
            <person name="Mastronunzio J.E."/>
            <person name="Mullin B.C."/>
            <person name="Niemann J."/>
            <person name="Pujic P."/>
            <person name="Rawnsley T."/>
            <person name="Rouy Z."/>
            <person name="Schenowitz C."/>
            <person name="Sellstedt A."/>
            <person name="Tavares F."/>
            <person name="Tomkins J.P."/>
            <person name="Vallenet D."/>
            <person name="Valverde C."/>
            <person name="Wall L.G."/>
            <person name="Wang Y."/>
            <person name="Medigue C."/>
            <person name="Benson D.R."/>
        </authorList>
    </citation>
    <scope>NUCLEOTIDE SEQUENCE [LARGE SCALE GENOMIC DNA]</scope>
    <source>
        <strain evidence="6">DSM 45818 / CECT 9043 / CcI3</strain>
    </source>
</reference>
<evidence type="ECO:0000313" key="6">
    <source>
        <dbReference type="Proteomes" id="UP000001937"/>
    </source>
</evidence>
<dbReference type="CDD" id="cd06342">
    <property type="entry name" value="PBP1_ABC_LIVBP-like"/>
    <property type="match status" value="1"/>
</dbReference>
<feature type="region of interest" description="Disordered" evidence="3">
    <location>
        <begin position="352"/>
        <end position="453"/>
    </location>
</feature>
<dbReference type="EMBL" id="CP000249">
    <property type="protein sequence ID" value="ABD10995.1"/>
    <property type="molecule type" value="Genomic_DNA"/>
</dbReference>
<keyword evidence="2" id="KW-0732">Signal</keyword>
<feature type="compositionally biased region" description="Basic and acidic residues" evidence="3">
    <location>
        <begin position="390"/>
        <end position="401"/>
    </location>
</feature>
<dbReference type="eggNOG" id="COG0683">
    <property type="taxonomic scope" value="Bacteria"/>
</dbReference>
<accession>Q2JCJ7</accession>
<organism evidence="5 6">
    <name type="scientific">Frankia casuarinae (strain DSM 45818 / CECT 9043 / HFP020203 / CcI3)</name>
    <dbReference type="NCBI Taxonomy" id="106370"/>
    <lineage>
        <taxon>Bacteria</taxon>
        <taxon>Bacillati</taxon>
        <taxon>Actinomycetota</taxon>
        <taxon>Actinomycetes</taxon>
        <taxon>Frankiales</taxon>
        <taxon>Frankiaceae</taxon>
        <taxon>Frankia</taxon>
    </lineage>
</organism>
<evidence type="ECO:0000313" key="5">
    <source>
        <dbReference type="EMBL" id="ABD10995.1"/>
    </source>
</evidence>
<proteinExistence type="inferred from homology"/>
<gene>
    <name evidence="5" type="ordered locus">Francci3_1619</name>
</gene>
<dbReference type="SUPFAM" id="SSF53822">
    <property type="entry name" value="Periplasmic binding protein-like I"/>
    <property type="match status" value="1"/>
</dbReference>
<dbReference type="PANTHER" id="PTHR47151:SF2">
    <property type="entry name" value="AMINO ACID BINDING PROTEIN"/>
    <property type="match status" value="1"/>
</dbReference>
<keyword evidence="6" id="KW-1185">Reference proteome</keyword>
<sequence length="549" mass="55393">MSDSSRTSLASMTGSIGRWTRARSRTGRGRVALAALAVLVLAVPSVLGLTLAASLGAGDDAGGGAGARAATGVTRVATLGVMAPLSGDLSTDGVSARNAVALAVDEANKSGAVPGWRIELSAHDDLSRPDGGAQAVDAFVANNHVIGVVGPLSSLVAKVSLPTLSAAGIPVVSPSNADPTLTDSGSRPRTRPFPSYFRLAGTDERQARVAAEYAVRTLGRRRIVVVDGEPRYGTTLGARFAARAAALGASVTSVYQVRGDEADGSEIADTARAIEEDAPDLVYVSTGAAFAGKLRARLADAGTSIQVVGSDALLQPRYTDEARSAADGDLIIGPLVPPTRLPSSGAFVADYSDRFGGPADDEGSTRPGASGGVESPGASGRSSGTLGPRGQEDPADLRSQEDPAETASPGRGATTTPRVVHGTSAPVSAPGPGLEEGPHGPPAAGTRGTSGVNDPAAELELRRAEAIPAVAAYAYDAARAIIRAAATVLPGRTTVDAATRHDLVTAIGSGSFAGITGSVAFDRWGDTRSPTVVLYTVLGGRFVPLKTEN</sequence>
<dbReference type="STRING" id="106370.Francci3_1619"/>
<dbReference type="InterPro" id="IPR028081">
    <property type="entry name" value="Leu-bd"/>
</dbReference>
<protein>
    <submittedName>
        <fullName evidence="5">Amino acid/amide ABC transporter substrate-binding protein, HAAT family</fullName>
    </submittedName>
</protein>
<dbReference type="KEGG" id="fra:Francci3_1619"/>
<dbReference type="Gene3D" id="3.40.50.2300">
    <property type="match status" value="3"/>
</dbReference>
<evidence type="ECO:0000256" key="2">
    <source>
        <dbReference type="ARBA" id="ARBA00022729"/>
    </source>
</evidence>
<evidence type="ECO:0000259" key="4">
    <source>
        <dbReference type="Pfam" id="PF13458"/>
    </source>
</evidence>
<dbReference type="Proteomes" id="UP000001937">
    <property type="component" value="Chromosome"/>
</dbReference>
<dbReference type="PANTHER" id="PTHR47151">
    <property type="entry name" value="LEU/ILE/VAL-BINDING ABC TRANSPORTER SUBUNIT"/>
    <property type="match status" value="1"/>
</dbReference>
<dbReference type="HOGENOM" id="CLU_537203_0_0_11"/>
<comment type="similarity">
    <text evidence="1">Belongs to the leucine-binding protein family.</text>
</comment>
<dbReference type="PhylomeDB" id="Q2JCJ7"/>
<name>Q2JCJ7_FRACC</name>
<feature type="domain" description="Leucine-binding protein" evidence="4">
    <location>
        <begin position="78"/>
        <end position="357"/>
    </location>
</feature>
<dbReference type="AlphaFoldDB" id="Q2JCJ7"/>
<evidence type="ECO:0000256" key="1">
    <source>
        <dbReference type="ARBA" id="ARBA00010062"/>
    </source>
</evidence>
<dbReference type="Pfam" id="PF13458">
    <property type="entry name" value="Peripla_BP_6"/>
    <property type="match status" value="1"/>
</dbReference>